<accession>A0A367YIG1</accession>
<feature type="region of interest" description="Disordered" evidence="1">
    <location>
        <begin position="627"/>
        <end position="646"/>
    </location>
</feature>
<sequence length="989" mass="112610">MKRMVIEYIKFLLRHPSIYILVPLLVIFTLSYNILYDFTVKQFNSLFLYGVEKITLSPTICHGKYVTKLTLKSDNVLDPEFLSKVQEMKQHLGSYCNCIVTPMLEFELKKSVIRYFNEMNVLLAYLFLDNITYANHFIQTAKTLKIYLIHDGDVPVDGITKNSRHFIDYYTMQAGISKVKYFFLASDIVAFLGVAALVLYLYLVLANSHRVKSNFRVLCRWLISLFLCGLASASLITYWEGAASWNLIVEPLTAFTKIAYFLIVLVVASSNLFEALEIPGSNIHKRLLDYYTGFYGLPRITKNFIINTTMVSSVQVICMLLVWVCFRGDYLRFVYYRLMILFKEIVVTMVIEYFVELTFVAAVIIVDLKQETLNLEEQEGANVLSAKLLKNDRGSLGYRLGLKLLTFSRRRNPLVIAAMGLVTMLVVLVHWTIMMPKGLDIAIVNSNTWIYYLEYSLLVVFIVAILGLIVPNYNTEQLDFNDNVKRFNSIDLTASSDILRIATNPKTSHVVTTSLDHKVLYWSPLGDPDPIELSCDMWPINHLAINDDGRLVIMVNFKNGVIKCFDRKQMKVKWIQMEESLISKPKILESFFRKRTVPGFLARKMLRKRRGSDASLSSVNSLVNANFPPPPPPIEMKSHSQEQRERKATVGKEEYVMVLQTGEIIVVSCVDGSIKRYNVKETLLNATKIRTPRVPDRIVCLTTNAELVVVNIVNNNLKFKQLKIKKTTPPSELALTLNPPSIQAVEFVGFVVKVDGLECQVIDVISGAVVKQFVIGSMKPNTLKVSYPQPTHCRFCGSAAISSFSVMYENDGDEEGVIVVHTFRVDEMRKAICLRVERDPREIRCLGFSAADEQVNWFYNVIGYEVTCVNLLIGLVEVTTTTSSSPSASLTHTTSLESTIGLSSLRNRKKHKRTKKEFQLMAVALGSGDTDYYTLKEDKDKKFSNVWLVCRYGYKSVILNLGNRFEIVYFGNNNLIEYVDDNSLKFNLR</sequence>
<keyword evidence="2" id="KW-0472">Membrane</keyword>
<proteinExistence type="predicted"/>
<feature type="transmembrane region" description="Helical" evidence="2">
    <location>
        <begin position="414"/>
        <end position="434"/>
    </location>
</feature>
<feature type="transmembrane region" description="Helical" evidence="2">
    <location>
        <begin position="217"/>
        <end position="238"/>
    </location>
</feature>
<name>A0A367YIG1_9ASCO</name>
<comment type="caution">
    <text evidence="3">The sequence shown here is derived from an EMBL/GenBank/DDBJ whole genome shotgun (WGS) entry which is preliminary data.</text>
</comment>
<evidence type="ECO:0000313" key="3">
    <source>
        <dbReference type="EMBL" id="RCK65676.1"/>
    </source>
</evidence>
<feature type="compositionally biased region" description="Basic and acidic residues" evidence="1">
    <location>
        <begin position="636"/>
        <end position="646"/>
    </location>
</feature>
<dbReference type="OrthoDB" id="1914839at2759"/>
<keyword evidence="4" id="KW-1185">Reference proteome</keyword>
<dbReference type="AlphaFoldDB" id="A0A367YIG1"/>
<keyword evidence="2" id="KW-0812">Transmembrane</keyword>
<feature type="transmembrane region" description="Helical" evidence="2">
    <location>
        <begin position="12"/>
        <end position="35"/>
    </location>
</feature>
<gene>
    <name evidence="3" type="ORF">Cantr_01333</name>
</gene>
<feature type="transmembrane region" description="Helical" evidence="2">
    <location>
        <begin position="345"/>
        <end position="366"/>
    </location>
</feature>
<organism evidence="3 4">
    <name type="scientific">Candida viswanathii</name>
    <dbReference type="NCBI Taxonomy" id="5486"/>
    <lineage>
        <taxon>Eukaryota</taxon>
        <taxon>Fungi</taxon>
        <taxon>Dikarya</taxon>
        <taxon>Ascomycota</taxon>
        <taxon>Saccharomycotina</taxon>
        <taxon>Pichiomycetes</taxon>
        <taxon>Debaryomycetaceae</taxon>
        <taxon>Candida/Lodderomyces clade</taxon>
        <taxon>Candida</taxon>
    </lineage>
</organism>
<evidence type="ECO:0000256" key="2">
    <source>
        <dbReference type="SAM" id="Phobius"/>
    </source>
</evidence>
<reference evidence="3 4" key="1">
    <citation type="submission" date="2018-06" db="EMBL/GenBank/DDBJ databases">
        <title>Whole genome sequencing of Candida tropicalis (genome annotated by CSBL at Korea University).</title>
        <authorList>
            <person name="Ahn J."/>
        </authorList>
    </citation>
    <scope>NUCLEOTIDE SEQUENCE [LARGE SCALE GENOMIC DNA]</scope>
    <source>
        <strain evidence="3 4">ATCC 20962</strain>
    </source>
</reference>
<dbReference type="SUPFAM" id="SSF69322">
    <property type="entry name" value="Tricorn protease domain 2"/>
    <property type="match status" value="1"/>
</dbReference>
<feature type="transmembrane region" description="Helical" evidence="2">
    <location>
        <begin position="181"/>
        <end position="205"/>
    </location>
</feature>
<protein>
    <recommendedName>
        <fullName evidence="5">Sterol regulatory element-binding protein cleavage-activating protein</fullName>
    </recommendedName>
</protein>
<dbReference type="STRING" id="5486.A0A367YIG1"/>
<feature type="transmembrane region" description="Helical" evidence="2">
    <location>
        <begin position="304"/>
        <end position="325"/>
    </location>
</feature>
<feature type="transmembrane region" description="Helical" evidence="2">
    <location>
        <begin position="449"/>
        <end position="470"/>
    </location>
</feature>
<keyword evidence="2" id="KW-1133">Transmembrane helix</keyword>
<dbReference type="Proteomes" id="UP000253472">
    <property type="component" value="Unassembled WGS sequence"/>
</dbReference>
<evidence type="ECO:0000313" key="4">
    <source>
        <dbReference type="Proteomes" id="UP000253472"/>
    </source>
</evidence>
<evidence type="ECO:0000256" key="1">
    <source>
        <dbReference type="SAM" id="MobiDB-lite"/>
    </source>
</evidence>
<feature type="transmembrane region" description="Helical" evidence="2">
    <location>
        <begin position="258"/>
        <end position="276"/>
    </location>
</feature>
<dbReference type="EMBL" id="QLNQ01000020">
    <property type="protein sequence ID" value="RCK65676.1"/>
    <property type="molecule type" value="Genomic_DNA"/>
</dbReference>
<evidence type="ECO:0008006" key="5">
    <source>
        <dbReference type="Google" id="ProtNLM"/>
    </source>
</evidence>